<accession>A0A382Y2T3</accession>
<evidence type="ECO:0008006" key="3">
    <source>
        <dbReference type="Google" id="ProtNLM"/>
    </source>
</evidence>
<proteinExistence type="predicted"/>
<keyword evidence="1" id="KW-0175">Coiled coil</keyword>
<name>A0A382Y2T3_9ZZZZ</name>
<feature type="non-terminal residue" evidence="2">
    <location>
        <position position="266"/>
    </location>
</feature>
<gene>
    <name evidence="2" type="ORF">METZ01_LOCUS430516</name>
</gene>
<reference evidence="2" key="1">
    <citation type="submission" date="2018-05" db="EMBL/GenBank/DDBJ databases">
        <authorList>
            <person name="Lanie J.A."/>
            <person name="Ng W.-L."/>
            <person name="Kazmierczak K.M."/>
            <person name="Andrzejewski T.M."/>
            <person name="Davidsen T.M."/>
            <person name="Wayne K.J."/>
            <person name="Tettelin H."/>
            <person name="Glass J.I."/>
            <person name="Rusch D."/>
            <person name="Podicherti R."/>
            <person name="Tsui H.-C.T."/>
            <person name="Winkler M.E."/>
        </authorList>
    </citation>
    <scope>NUCLEOTIDE SEQUENCE</scope>
</reference>
<dbReference type="SUPFAM" id="SSF55874">
    <property type="entry name" value="ATPase domain of HSP90 chaperone/DNA topoisomerase II/histidine kinase"/>
    <property type="match status" value="1"/>
</dbReference>
<dbReference type="Gene3D" id="3.30.565.10">
    <property type="entry name" value="Histidine kinase-like ATPase, C-terminal domain"/>
    <property type="match status" value="1"/>
</dbReference>
<feature type="non-terminal residue" evidence="2">
    <location>
        <position position="1"/>
    </location>
</feature>
<sequence length="266" mass="30869">RTRLISRQVDILCRQFLAYRREHEQGELEIPSKIEVRTGMELRVMMLRELWNRFQKTQEALALNLTELENSKVQLEQTVDSLKRAKAHEQRLVELGYAVAEFGHDIGNANGSILSFCTLVLKMFEKDLVSTMDLVRALTYIRRIKHSSVNISGLTGDIVEFAKGNMKLHREKMTLEQFKEQLDVQLGFVGEMKLEYHLTEQDLEVPLYFDCRKVSRVVVNLVKNSWEKLLDEEEEGLIQIRISILDQKDLQIQVYDNGGSISENIV</sequence>
<dbReference type="InterPro" id="IPR036890">
    <property type="entry name" value="HATPase_C_sf"/>
</dbReference>
<feature type="coiled-coil region" evidence="1">
    <location>
        <begin position="58"/>
        <end position="92"/>
    </location>
</feature>
<dbReference type="AlphaFoldDB" id="A0A382Y2T3"/>
<evidence type="ECO:0000256" key="1">
    <source>
        <dbReference type="SAM" id="Coils"/>
    </source>
</evidence>
<protein>
    <recommendedName>
        <fullName evidence="3">Histidine kinase domain-containing protein</fullName>
    </recommendedName>
</protein>
<dbReference type="EMBL" id="UINC01172542">
    <property type="protein sequence ID" value="SVD77662.1"/>
    <property type="molecule type" value="Genomic_DNA"/>
</dbReference>
<evidence type="ECO:0000313" key="2">
    <source>
        <dbReference type="EMBL" id="SVD77662.1"/>
    </source>
</evidence>
<organism evidence="2">
    <name type="scientific">marine metagenome</name>
    <dbReference type="NCBI Taxonomy" id="408172"/>
    <lineage>
        <taxon>unclassified sequences</taxon>
        <taxon>metagenomes</taxon>
        <taxon>ecological metagenomes</taxon>
    </lineage>
</organism>